<protein>
    <submittedName>
        <fullName evidence="2">Uncharacterized protein</fullName>
    </submittedName>
</protein>
<dbReference type="Pfam" id="PF06980">
    <property type="entry name" value="DUF1302"/>
    <property type="match status" value="1"/>
</dbReference>
<gene>
    <name evidence="2" type="ORF">GCM10007392_28040</name>
</gene>
<dbReference type="Proteomes" id="UP000626148">
    <property type="component" value="Unassembled WGS sequence"/>
</dbReference>
<comment type="caution">
    <text evidence="2">The sequence shown here is derived from an EMBL/GenBank/DDBJ whole genome shotgun (WGS) entry which is preliminary data.</text>
</comment>
<evidence type="ECO:0000313" key="3">
    <source>
        <dbReference type="Proteomes" id="UP000626148"/>
    </source>
</evidence>
<reference evidence="2" key="1">
    <citation type="journal article" date="2014" name="Int. J. Syst. Evol. Microbiol.">
        <title>Complete genome sequence of Corynebacterium casei LMG S-19264T (=DSM 44701T), isolated from a smear-ripened cheese.</title>
        <authorList>
            <consortium name="US DOE Joint Genome Institute (JGI-PGF)"/>
            <person name="Walter F."/>
            <person name="Albersmeier A."/>
            <person name="Kalinowski J."/>
            <person name="Ruckert C."/>
        </authorList>
    </citation>
    <scope>NUCLEOTIDE SEQUENCE</scope>
    <source>
        <strain evidence="2">KCTC 22169</strain>
    </source>
</reference>
<dbReference type="AlphaFoldDB" id="A0A918KCA7"/>
<feature type="chain" id="PRO_5037862755" evidence="1">
    <location>
        <begin position="26"/>
        <end position="455"/>
    </location>
</feature>
<sequence length="455" mass="51461">MMTIHRFPMAALAAALVTVSLPTLAEDFFGEVETDAPAEPVRESPIQWLGWLQHKTAYGYRAPENGASRDQADLTRFETQLYGQVTADWSDVRLRMAGSLSHDWLPDLFDAELWTGYAFTDDQFEARQWQFHWSDSYLDWQNGDLWVRAGLQTLAWGEADSLIVTDVLARRDQRWPGQSDLEQMRLPVPAATLNWAGHFDLALLGWTGTDRYPAEYDEFDPLIAWRGGPTTLNQQDPDQALGYAARWTGNWPGTDLRVIAADVNDTQYSLTDVTLGMAGGQPFVERVTLQPQRRQIIGFNLQRALGSWLFKTEQAWHNGVHLAAEDPTQPWSDHQQWRGMIAADYTGIANLTLTGEVGVIHTLDWRDPLAVDETQLSQSLRARWTTWNDQLDLTAQAVNLPGNEGVITRAEADWRASDHLSLNASVVEYWAGDEEQDLYAFRDNDAVVFGVRYGF</sequence>
<dbReference type="InterPro" id="IPR010727">
    <property type="entry name" value="DUF1302"/>
</dbReference>
<reference evidence="2" key="2">
    <citation type="submission" date="2020-09" db="EMBL/GenBank/DDBJ databases">
        <authorList>
            <person name="Sun Q."/>
            <person name="Kim S."/>
        </authorList>
    </citation>
    <scope>NUCLEOTIDE SEQUENCE</scope>
    <source>
        <strain evidence="2">KCTC 22169</strain>
    </source>
</reference>
<dbReference type="RefSeq" id="WP_189609682.1">
    <property type="nucleotide sequence ID" value="NZ_BMXR01000006.1"/>
</dbReference>
<evidence type="ECO:0000256" key="1">
    <source>
        <dbReference type="SAM" id="SignalP"/>
    </source>
</evidence>
<keyword evidence="1" id="KW-0732">Signal</keyword>
<feature type="signal peptide" evidence="1">
    <location>
        <begin position="1"/>
        <end position="25"/>
    </location>
</feature>
<proteinExistence type="predicted"/>
<evidence type="ECO:0000313" key="2">
    <source>
        <dbReference type="EMBL" id="GGX58530.1"/>
    </source>
</evidence>
<name>A0A918KCA7_9GAMM</name>
<keyword evidence="3" id="KW-1185">Reference proteome</keyword>
<accession>A0A918KCA7</accession>
<organism evidence="2 3">
    <name type="scientific">Saccharospirillum salsuginis</name>
    <dbReference type="NCBI Taxonomy" id="418750"/>
    <lineage>
        <taxon>Bacteria</taxon>
        <taxon>Pseudomonadati</taxon>
        <taxon>Pseudomonadota</taxon>
        <taxon>Gammaproteobacteria</taxon>
        <taxon>Oceanospirillales</taxon>
        <taxon>Saccharospirillaceae</taxon>
        <taxon>Saccharospirillum</taxon>
    </lineage>
</organism>
<dbReference type="EMBL" id="BMXR01000006">
    <property type="protein sequence ID" value="GGX58530.1"/>
    <property type="molecule type" value="Genomic_DNA"/>
</dbReference>